<comment type="similarity">
    <text evidence="1">Belongs to the DprA/Smf family.</text>
</comment>
<dbReference type="PANTHER" id="PTHR43022">
    <property type="entry name" value="PROTEIN SMF"/>
    <property type="match status" value="1"/>
</dbReference>
<dbReference type="AlphaFoldDB" id="A0A7C3VHZ2"/>
<dbReference type="Pfam" id="PF17782">
    <property type="entry name" value="WHD_DprA"/>
    <property type="match status" value="1"/>
</dbReference>
<name>A0A7C3VHZ2_9CYAN</name>
<dbReference type="InterPro" id="IPR057666">
    <property type="entry name" value="DrpA_SLOG"/>
</dbReference>
<feature type="domain" description="Smf/DprA SLOG" evidence="2">
    <location>
        <begin position="80"/>
        <end position="291"/>
    </location>
</feature>
<gene>
    <name evidence="4" type="primary">dprA</name>
    <name evidence="4" type="ORF">ENR15_13045</name>
</gene>
<sequence length="397" mass="43439">MSEERIYWLAWAQIPGIGPILLQRMQAQFGSVAAAWTAPATALAEVEGFGRQTVEKVIKYRSSINPTQFYQQHLEKNPQFWTPADPEYPHLLLETASPAPVLYYRGQIDREENLGNRPLIGIVGTRKPTEYGKYWTRRLSYILGKQGFTIVSGMAAGIDTAAHQGCLEGGGRTIAVFGTPLDKIYPEQNRPLAGQICHQGVLLSEHPYGTKTLAGHFPQRNRIIAGISRAVLVMEAPNQSGSLITARLANEFGRDVYALPGRIDDANSQGCLRLLKNGAEAILSEDELLASLGAIPQLDAPQPPTLEKPDFSGESFLAPKLEPKKLVAEPEKSVTPLPDLEPELKQVLEATPPNPIPFDLIVEETGLPSGNVSSALLHLELLGLVSQLPGMRYQRCI</sequence>
<organism evidence="4">
    <name type="scientific">Planktothricoides sp. SpSt-374</name>
    <dbReference type="NCBI Taxonomy" id="2282167"/>
    <lineage>
        <taxon>Bacteria</taxon>
        <taxon>Bacillati</taxon>
        <taxon>Cyanobacteriota</taxon>
        <taxon>Cyanophyceae</taxon>
        <taxon>Oscillatoriophycideae</taxon>
        <taxon>Oscillatoriales</taxon>
        <taxon>Oscillatoriaceae</taxon>
        <taxon>Planktothricoides</taxon>
    </lineage>
</organism>
<dbReference type="InterPro" id="IPR010994">
    <property type="entry name" value="RuvA_2-like"/>
</dbReference>
<dbReference type="GO" id="GO:0009294">
    <property type="term" value="P:DNA-mediated transformation"/>
    <property type="evidence" value="ECO:0007669"/>
    <property type="project" value="InterPro"/>
</dbReference>
<comment type="caution">
    <text evidence="4">The sequence shown here is derived from an EMBL/GenBank/DDBJ whole genome shotgun (WGS) entry which is preliminary data.</text>
</comment>
<dbReference type="Gene3D" id="3.40.50.450">
    <property type="match status" value="1"/>
</dbReference>
<dbReference type="InterPro" id="IPR003488">
    <property type="entry name" value="DprA"/>
</dbReference>
<protein>
    <submittedName>
        <fullName evidence="4">DNA-protecting protein DprA</fullName>
    </submittedName>
</protein>
<dbReference type="Gene3D" id="1.10.10.10">
    <property type="entry name" value="Winged helix-like DNA-binding domain superfamily/Winged helix DNA-binding domain"/>
    <property type="match status" value="1"/>
</dbReference>
<dbReference type="InterPro" id="IPR036388">
    <property type="entry name" value="WH-like_DNA-bd_sf"/>
</dbReference>
<evidence type="ECO:0000313" key="4">
    <source>
        <dbReference type="EMBL" id="HGG01539.1"/>
    </source>
</evidence>
<dbReference type="PANTHER" id="PTHR43022:SF1">
    <property type="entry name" value="PROTEIN SMF"/>
    <property type="match status" value="1"/>
</dbReference>
<dbReference type="EMBL" id="DSPX01000129">
    <property type="protein sequence ID" value="HGG01539.1"/>
    <property type="molecule type" value="Genomic_DNA"/>
</dbReference>
<dbReference type="NCBIfam" id="TIGR00732">
    <property type="entry name" value="dprA"/>
    <property type="match status" value="1"/>
</dbReference>
<dbReference type="SUPFAM" id="SSF47781">
    <property type="entry name" value="RuvA domain 2-like"/>
    <property type="match status" value="1"/>
</dbReference>
<evidence type="ECO:0000259" key="2">
    <source>
        <dbReference type="Pfam" id="PF02481"/>
    </source>
</evidence>
<evidence type="ECO:0000256" key="1">
    <source>
        <dbReference type="ARBA" id="ARBA00006525"/>
    </source>
</evidence>
<feature type="domain" description="DprA winged helix" evidence="3">
    <location>
        <begin position="334"/>
        <end position="391"/>
    </location>
</feature>
<dbReference type="Pfam" id="PF02481">
    <property type="entry name" value="DNA_processg_A"/>
    <property type="match status" value="1"/>
</dbReference>
<accession>A0A7C3VHZ2</accession>
<proteinExistence type="inferred from homology"/>
<dbReference type="SUPFAM" id="SSF102405">
    <property type="entry name" value="MCP/YpsA-like"/>
    <property type="match status" value="1"/>
</dbReference>
<dbReference type="InterPro" id="IPR041614">
    <property type="entry name" value="DprA_WH"/>
</dbReference>
<reference evidence="4" key="1">
    <citation type="journal article" date="2020" name="mSystems">
        <title>Genome- and Community-Level Interaction Insights into Carbon Utilization and Element Cycling Functions of Hydrothermarchaeota in Hydrothermal Sediment.</title>
        <authorList>
            <person name="Zhou Z."/>
            <person name="Liu Y."/>
            <person name="Xu W."/>
            <person name="Pan J."/>
            <person name="Luo Z.H."/>
            <person name="Li M."/>
        </authorList>
    </citation>
    <scope>NUCLEOTIDE SEQUENCE [LARGE SCALE GENOMIC DNA]</scope>
    <source>
        <strain evidence="4">SpSt-374</strain>
    </source>
</reference>
<evidence type="ECO:0000259" key="3">
    <source>
        <dbReference type="Pfam" id="PF17782"/>
    </source>
</evidence>